<evidence type="ECO:0000313" key="6">
    <source>
        <dbReference type="Proteomes" id="UP000304864"/>
    </source>
</evidence>
<dbReference type="Proteomes" id="UP000304864">
    <property type="component" value="Chromosome"/>
</dbReference>
<dbReference type="Pfam" id="PF03150">
    <property type="entry name" value="CCP_MauG"/>
    <property type="match status" value="1"/>
</dbReference>
<comment type="subcellular location">
    <subcellularLocation>
        <location evidence="1">Cell envelope</location>
    </subcellularLocation>
</comment>
<dbReference type="PANTHER" id="PTHR30600">
    <property type="entry name" value="CYTOCHROME C PEROXIDASE-RELATED"/>
    <property type="match status" value="1"/>
</dbReference>
<dbReference type="EMBL" id="CP040602">
    <property type="protein sequence ID" value="QCU91074.1"/>
    <property type="molecule type" value="Genomic_DNA"/>
</dbReference>
<organism evidence="5 6">
    <name type="scientific">Thiomicrorhabdus sediminis</name>
    <dbReference type="NCBI Taxonomy" id="2580412"/>
    <lineage>
        <taxon>Bacteria</taxon>
        <taxon>Pseudomonadati</taxon>
        <taxon>Pseudomonadota</taxon>
        <taxon>Gammaproteobacteria</taxon>
        <taxon>Thiotrichales</taxon>
        <taxon>Piscirickettsiaceae</taxon>
        <taxon>Thiomicrorhabdus</taxon>
    </lineage>
</organism>
<accession>A0A4P9K7G4</accession>
<dbReference type="GO" id="GO:0009055">
    <property type="term" value="F:electron transfer activity"/>
    <property type="evidence" value="ECO:0007669"/>
    <property type="project" value="InterPro"/>
</dbReference>
<dbReference type="GO" id="GO:0020037">
    <property type="term" value="F:heme binding"/>
    <property type="evidence" value="ECO:0007669"/>
    <property type="project" value="InterPro"/>
</dbReference>
<name>A0A4P9K7G4_9GAMM</name>
<feature type="domain" description="Di-haem cytochrome c peroxidase" evidence="4">
    <location>
        <begin position="15"/>
        <end position="201"/>
    </location>
</feature>
<protein>
    <submittedName>
        <fullName evidence="5">Methylamine utilization protein MauG</fullName>
    </submittedName>
</protein>
<dbReference type="PANTHER" id="PTHR30600:SF10">
    <property type="entry name" value="BLL6722 PROTEIN"/>
    <property type="match status" value="1"/>
</dbReference>
<sequence length="388" mass="43613">MTVQAQQVQSAIVSKQQLGELLFNDRNLSLNRQQSCASCHNPAAAFIDSRVDEKGNRLMTSLGTDNKSIGGRNTPTVTYAVFTPSFDLQGAHSRFNSQQSDYHGPVGGMFLDGREAGLAEQAGQPPLNPLEMQMPSKQKVVERLQENRLYREAFNRFYGSNVFAQTDNAYWAMTDAIAEFEKSPEVSSFDAKYDRVLRGEEEFSFKELSGKSLFFSQQFTNCATCHQGHANGYDKETFSNYEYHNIGVPKNADLAKLQLQANGVSQQDHGLLDNPAVNSGAHLGQFKVPTLRNVAVSAPYMHNGVFQDLSTVIKFYDHFLLGSKHKINPETGKPWLDPEFAETVSWQELKDGRKLKPFQVEQMVCFLRTLTDKRYEHLIEKNGIECAD</sequence>
<evidence type="ECO:0000256" key="2">
    <source>
        <dbReference type="ARBA" id="ARBA00022729"/>
    </source>
</evidence>
<evidence type="ECO:0000313" key="5">
    <source>
        <dbReference type="EMBL" id="QCU91074.1"/>
    </source>
</evidence>
<dbReference type="SUPFAM" id="SSF46626">
    <property type="entry name" value="Cytochrome c"/>
    <property type="match status" value="2"/>
</dbReference>
<dbReference type="InterPro" id="IPR051395">
    <property type="entry name" value="Cytochrome_c_Peroxidase/MauG"/>
</dbReference>
<evidence type="ECO:0000259" key="4">
    <source>
        <dbReference type="Pfam" id="PF03150"/>
    </source>
</evidence>
<dbReference type="GO" id="GO:0004130">
    <property type="term" value="F:cytochrome-c peroxidase activity"/>
    <property type="evidence" value="ECO:0007669"/>
    <property type="project" value="TreeGrafter"/>
</dbReference>
<dbReference type="Gene3D" id="1.10.760.10">
    <property type="entry name" value="Cytochrome c-like domain"/>
    <property type="match status" value="2"/>
</dbReference>
<dbReference type="AlphaFoldDB" id="A0A4P9K7G4"/>
<dbReference type="InterPro" id="IPR036909">
    <property type="entry name" value="Cyt_c-like_dom_sf"/>
</dbReference>
<dbReference type="KEGG" id="thig:FE785_00660"/>
<proteinExistence type="predicted"/>
<dbReference type="InterPro" id="IPR004852">
    <property type="entry name" value="Di-haem_cyt_c_peroxidsae"/>
</dbReference>
<dbReference type="GO" id="GO:0030313">
    <property type="term" value="C:cell envelope"/>
    <property type="evidence" value="ECO:0007669"/>
    <property type="project" value="UniProtKB-SubCell"/>
</dbReference>
<evidence type="ECO:0000256" key="1">
    <source>
        <dbReference type="ARBA" id="ARBA00004196"/>
    </source>
</evidence>
<gene>
    <name evidence="5" type="ORF">FE785_00660</name>
</gene>
<evidence type="ECO:0000256" key="3">
    <source>
        <dbReference type="ARBA" id="ARBA00023002"/>
    </source>
</evidence>
<dbReference type="OrthoDB" id="9805202at2"/>
<reference evidence="5 6" key="1">
    <citation type="submission" date="2019-05" db="EMBL/GenBank/DDBJ databases">
        <title>Thiomicrorhabdus sediminis sp. nov, a novel sulfur-oxidizing bacterium isolated from coastal sediment.</title>
        <authorList>
            <person name="Liu X."/>
        </authorList>
    </citation>
    <scope>NUCLEOTIDE SEQUENCE [LARGE SCALE GENOMIC DNA]</scope>
    <source>
        <strain evidence="5 6">G1</strain>
    </source>
</reference>
<keyword evidence="6" id="KW-1185">Reference proteome</keyword>
<keyword evidence="2" id="KW-0732">Signal</keyword>
<keyword evidence="3" id="KW-0560">Oxidoreductase</keyword>